<dbReference type="RefSeq" id="WP_200241514.1">
    <property type="nucleotide sequence ID" value="NZ_NRRY01000009.1"/>
</dbReference>
<dbReference type="SUPFAM" id="SSF103247">
    <property type="entry name" value="TT1751-like"/>
    <property type="match status" value="1"/>
</dbReference>
<keyword evidence="4" id="KW-1185">Reference proteome</keyword>
<proteinExistence type="predicted"/>
<dbReference type="EMBL" id="NRRY01000009">
    <property type="protein sequence ID" value="MBK1618332.1"/>
    <property type="molecule type" value="Genomic_DNA"/>
</dbReference>
<name>A0A9X1B477_9GAMM</name>
<accession>A0A9X1B477</accession>
<feature type="chain" id="PRO_5040834315" description="DUF302 domain-containing protein" evidence="1">
    <location>
        <begin position="35"/>
        <end position="174"/>
    </location>
</feature>
<organism evidence="3 4">
    <name type="scientific">Lamprobacter modestohalophilus</name>
    <dbReference type="NCBI Taxonomy" id="1064514"/>
    <lineage>
        <taxon>Bacteria</taxon>
        <taxon>Pseudomonadati</taxon>
        <taxon>Pseudomonadota</taxon>
        <taxon>Gammaproteobacteria</taxon>
        <taxon>Chromatiales</taxon>
        <taxon>Chromatiaceae</taxon>
        <taxon>Lamprobacter</taxon>
    </lineage>
</organism>
<comment type="caution">
    <text evidence="3">The sequence shown here is derived from an EMBL/GenBank/DDBJ whole genome shotgun (WGS) entry which is preliminary data.</text>
</comment>
<evidence type="ECO:0000259" key="2">
    <source>
        <dbReference type="Pfam" id="PF03625"/>
    </source>
</evidence>
<protein>
    <recommendedName>
        <fullName evidence="2">DUF302 domain-containing protein</fullName>
    </recommendedName>
</protein>
<feature type="domain" description="DUF302" evidence="2">
    <location>
        <begin position="78"/>
        <end position="137"/>
    </location>
</feature>
<evidence type="ECO:0000313" key="3">
    <source>
        <dbReference type="EMBL" id="MBK1618332.1"/>
    </source>
</evidence>
<keyword evidence="1" id="KW-0732">Signal</keyword>
<dbReference type="CDD" id="cd14797">
    <property type="entry name" value="DUF302"/>
    <property type="match status" value="1"/>
</dbReference>
<evidence type="ECO:0000313" key="4">
    <source>
        <dbReference type="Proteomes" id="UP001138768"/>
    </source>
</evidence>
<dbReference type="AlphaFoldDB" id="A0A9X1B477"/>
<reference evidence="3 4" key="1">
    <citation type="journal article" date="2020" name="Microorganisms">
        <title>Osmotic Adaptation and Compatible Solute Biosynthesis of Phototrophic Bacteria as Revealed from Genome Analyses.</title>
        <authorList>
            <person name="Imhoff J.F."/>
            <person name="Rahn T."/>
            <person name="Kunzel S."/>
            <person name="Keller A."/>
            <person name="Neulinger S.C."/>
        </authorList>
    </citation>
    <scope>NUCLEOTIDE SEQUENCE [LARGE SCALE GENOMIC DNA]</scope>
    <source>
        <strain evidence="3 4">DSM 25653</strain>
    </source>
</reference>
<dbReference type="Pfam" id="PF03625">
    <property type="entry name" value="DUF302"/>
    <property type="match status" value="1"/>
</dbReference>
<dbReference type="Proteomes" id="UP001138768">
    <property type="component" value="Unassembled WGS sequence"/>
</dbReference>
<dbReference type="Gene3D" id="3.30.310.70">
    <property type="entry name" value="TT1751-like domain"/>
    <property type="match status" value="1"/>
</dbReference>
<feature type="signal peptide" evidence="1">
    <location>
        <begin position="1"/>
        <end position="34"/>
    </location>
</feature>
<gene>
    <name evidence="3" type="ORF">CKO42_07740</name>
</gene>
<evidence type="ECO:0000256" key="1">
    <source>
        <dbReference type="SAM" id="SignalP"/>
    </source>
</evidence>
<sequence>MRSKSLLKQSLLKLPLLTSFLACFLALTTITASAQTISISDTVLKMPLAEDVSMDDAVDSMKLRANALNFKLVAELPLSKELEAMGVESGRIGIYQFCDARIANEMLQFNPDFAAYLPCRIALIEDTNGKAWLVTLDLGKIIPGANLPPELMEKAELVRDNIESIMTAGANGDL</sequence>
<dbReference type="InterPro" id="IPR005180">
    <property type="entry name" value="DUF302"/>
</dbReference>
<dbReference type="InterPro" id="IPR035923">
    <property type="entry name" value="TT1751-like_sf"/>
</dbReference>